<name>A0AAV6GDK1_9TELE</name>
<dbReference type="InterPro" id="IPR029422">
    <property type="entry name" value="CCDC74_C"/>
</dbReference>
<dbReference type="EMBL" id="JADWDJ010000012">
    <property type="protein sequence ID" value="KAG5272890.1"/>
    <property type="molecule type" value="Genomic_DNA"/>
</dbReference>
<dbReference type="Pfam" id="PF14917">
    <property type="entry name" value="CCDC74_C"/>
    <property type="match status" value="1"/>
</dbReference>
<accession>A0AAV6GDK1</accession>
<reference evidence="6" key="1">
    <citation type="submission" date="2020-10" db="EMBL/GenBank/DDBJ databases">
        <title>Chromosome-scale genome assembly of the Allis shad, Alosa alosa.</title>
        <authorList>
            <person name="Margot Z."/>
            <person name="Christophe K."/>
            <person name="Cabau C."/>
            <person name="Louis A."/>
            <person name="Berthelot C."/>
            <person name="Parey E."/>
            <person name="Roest Crollius H."/>
            <person name="Montfort J."/>
            <person name="Robinson-Rechavi M."/>
            <person name="Bucao C."/>
            <person name="Bouchez O."/>
            <person name="Gislard M."/>
            <person name="Lluch J."/>
            <person name="Milhes M."/>
            <person name="Lampietro C."/>
            <person name="Lopez Roques C."/>
            <person name="Donnadieu C."/>
            <person name="Braasch I."/>
            <person name="Desvignes T."/>
            <person name="Postlethwait J."/>
            <person name="Bobe J."/>
            <person name="Guiguen Y."/>
        </authorList>
    </citation>
    <scope>NUCLEOTIDE SEQUENCE</scope>
    <source>
        <strain evidence="6">M-15738</strain>
        <tissue evidence="6">Blood</tissue>
    </source>
</reference>
<evidence type="ECO:0000256" key="3">
    <source>
        <dbReference type="SAM" id="MobiDB-lite"/>
    </source>
</evidence>
<keyword evidence="7" id="KW-1185">Reference proteome</keyword>
<evidence type="ECO:0000259" key="4">
    <source>
        <dbReference type="Pfam" id="PF14916"/>
    </source>
</evidence>
<dbReference type="InterPro" id="IPR040370">
    <property type="entry name" value="CCDC74A/CCDC74B/CCDC92"/>
</dbReference>
<keyword evidence="1 2" id="KW-0175">Coiled coil</keyword>
<gene>
    <name evidence="6" type="ORF">AALO_G00170400</name>
</gene>
<evidence type="ECO:0000256" key="2">
    <source>
        <dbReference type="SAM" id="Coils"/>
    </source>
</evidence>
<proteinExistence type="predicted"/>
<evidence type="ECO:0008006" key="8">
    <source>
        <dbReference type="Google" id="ProtNLM"/>
    </source>
</evidence>
<dbReference type="Proteomes" id="UP000823561">
    <property type="component" value="Chromosome 12"/>
</dbReference>
<comment type="caution">
    <text evidence="6">The sequence shown here is derived from an EMBL/GenBank/DDBJ whole genome shotgun (WGS) entry which is preliminary data.</text>
</comment>
<dbReference type="PANTHER" id="PTHR14882:SF5">
    <property type="entry name" value="COILED-COIL DOMAIN CONTAINING 74A"/>
    <property type="match status" value="1"/>
</dbReference>
<feature type="domain" description="CCDC92/74 N-terminal" evidence="4">
    <location>
        <begin position="69"/>
        <end position="122"/>
    </location>
</feature>
<feature type="region of interest" description="Disordered" evidence="3">
    <location>
        <begin position="118"/>
        <end position="182"/>
    </location>
</feature>
<evidence type="ECO:0000256" key="1">
    <source>
        <dbReference type="ARBA" id="ARBA00023054"/>
    </source>
</evidence>
<protein>
    <recommendedName>
        <fullName evidence="8">Coiled-coil domain-containing protein 74B</fullName>
    </recommendedName>
</protein>
<feature type="domain" description="Coiled coil protein 74 C-terminal" evidence="5">
    <location>
        <begin position="199"/>
        <end position="320"/>
    </location>
</feature>
<evidence type="ECO:0000313" key="7">
    <source>
        <dbReference type="Proteomes" id="UP000823561"/>
    </source>
</evidence>
<dbReference type="Pfam" id="PF14916">
    <property type="entry name" value="CCDC92"/>
    <property type="match status" value="1"/>
</dbReference>
<dbReference type="PANTHER" id="PTHR14882">
    <property type="entry name" value="COILED-COIL DOMAIN-CONTAINING 74A"/>
    <property type="match status" value="1"/>
</dbReference>
<feature type="coiled-coil region" evidence="2">
    <location>
        <begin position="63"/>
        <end position="108"/>
    </location>
</feature>
<feature type="compositionally biased region" description="Polar residues" evidence="3">
    <location>
        <begin position="146"/>
        <end position="160"/>
    </location>
</feature>
<dbReference type="AlphaFoldDB" id="A0AAV6GDK1"/>
<evidence type="ECO:0000259" key="5">
    <source>
        <dbReference type="Pfam" id="PF14917"/>
    </source>
</evidence>
<organism evidence="6 7">
    <name type="scientific">Alosa alosa</name>
    <name type="common">allis shad</name>
    <dbReference type="NCBI Taxonomy" id="278164"/>
    <lineage>
        <taxon>Eukaryota</taxon>
        <taxon>Metazoa</taxon>
        <taxon>Chordata</taxon>
        <taxon>Craniata</taxon>
        <taxon>Vertebrata</taxon>
        <taxon>Euteleostomi</taxon>
        <taxon>Actinopterygii</taxon>
        <taxon>Neopterygii</taxon>
        <taxon>Teleostei</taxon>
        <taxon>Clupei</taxon>
        <taxon>Clupeiformes</taxon>
        <taxon>Clupeoidei</taxon>
        <taxon>Clupeidae</taxon>
        <taxon>Alosa</taxon>
    </lineage>
</organism>
<evidence type="ECO:0000313" key="6">
    <source>
        <dbReference type="EMBL" id="KAG5272890.1"/>
    </source>
</evidence>
<sequence>MLNTKVPPLGKGACHVKLSATVIVLDGPCHTILPSTPTRLSGTQLPKLSPRGEDAGVPPGPAFSDADMRVASLERDIQFLQQQHRHTLHQLHAEIDSLKSQNKELQFKLIMEPLKSYRKGSSYRGQRPQPEGQRFLPDRGIILEQDPSTPQEKTGVSGTENPAAVPSESAEGPKPSKQGSRSELMGGLITSLQPLMIQCSPSQPPRPPTLQECEVLIRQLYNANSLQSQEILHIKAVLRDIIFSRKITPENYIITKAYLSSGDSRAGDTARFPNLPFRQLQKRLPVSQASVAKRVILPALRQSQGTSVAERQRRAQAVRGHLKRTVHKDSTQRATAALKHPYQNFNTG</sequence>
<dbReference type="InterPro" id="IPR039496">
    <property type="entry name" value="CCDC92/74_N"/>
</dbReference>